<sequence>MALATLLSHALQCMETLNSATTTCFNGKTASDLTASIDLSVLQERLTNMINLGHVLSNAAFNKLIAAFCKSGNYAKVSALLHTMIAKNCSPNIHTYQKVIHGTGNIEEAEKLYKNMCERGYGETTMSYNTMISGLCFNGKLDEARVLFEKCIVRDIITYNYLIQGFCKKGKILEGICLLGQLLKEGLQPSTASLPF</sequence>
<dbReference type="Gene3D" id="1.25.40.10">
    <property type="entry name" value="Tetratricopeptide repeat domain"/>
    <property type="match status" value="2"/>
</dbReference>
<feature type="repeat" description="PPR" evidence="3">
    <location>
        <begin position="155"/>
        <end position="189"/>
    </location>
</feature>
<name>A0ABD1V075_9LAMI</name>
<keyword evidence="2" id="KW-0677">Repeat</keyword>
<dbReference type="Pfam" id="PF13041">
    <property type="entry name" value="PPR_2"/>
    <property type="match status" value="2"/>
</dbReference>
<dbReference type="PROSITE" id="PS51375">
    <property type="entry name" value="PPR"/>
    <property type="match status" value="3"/>
</dbReference>
<reference evidence="5" key="1">
    <citation type="submission" date="2024-07" db="EMBL/GenBank/DDBJ databases">
        <title>Two chromosome-level genome assemblies of Korean endemic species Abeliophyllum distichum and Forsythia ovata (Oleaceae).</title>
        <authorList>
            <person name="Jang H."/>
        </authorList>
    </citation>
    <scope>NUCLEOTIDE SEQUENCE [LARGE SCALE GENOMIC DNA]</scope>
</reference>
<organism evidence="4 5">
    <name type="scientific">Forsythia ovata</name>
    <dbReference type="NCBI Taxonomy" id="205694"/>
    <lineage>
        <taxon>Eukaryota</taxon>
        <taxon>Viridiplantae</taxon>
        <taxon>Streptophyta</taxon>
        <taxon>Embryophyta</taxon>
        <taxon>Tracheophyta</taxon>
        <taxon>Spermatophyta</taxon>
        <taxon>Magnoliopsida</taxon>
        <taxon>eudicotyledons</taxon>
        <taxon>Gunneridae</taxon>
        <taxon>Pentapetalae</taxon>
        <taxon>asterids</taxon>
        <taxon>lamiids</taxon>
        <taxon>Lamiales</taxon>
        <taxon>Oleaceae</taxon>
        <taxon>Forsythieae</taxon>
        <taxon>Forsythia</taxon>
    </lineage>
</organism>
<feature type="repeat" description="PPR" evidence="3">
    <location>
        <begin position="124"/>
        <end position="154"/>
    </location>
</feature>
<gene>
    <name evidence="4" type="ORF">Fot_23302</name>
</gene>
<dbReference type="PANTHER" id="PTHR47939">
    <property type="entry name" value="MEMBRANE-ASSOCIATED SALT-INDUCIBLE PROTEIN-LIKE"/>
    <property type="match status" value="1"/>
</dbReference>
<keyword evidence="5" id="KW-1185">Reference proteome</keyword>
<evidence type="ECO:0000256" key="1">
    <source>
        <dbReference type="ARBA" id="ARBA00007626"/>
    </source>
</evidence>
<evidence type="ECO:0000256" key="3">
    <source>
        <dbReference type="PROSITE-ProRule" id="PRU00708"/>
    </source>
</evidence>
<dbReference type="EMBL" id="JBFOLJ010000006">
    <property type="protein sequence ID" value="KAL2530701.1"/>
    <property type="molecule type" value="Genomic_DNA"/>
</dbReference>
<evidence type="ECO:0000313" key="4">
    <source>
        <dbReference type="EMBL" id="KAL2530701.1"/>
    </source>
</evidence>
<comment type="similarity">
    <text evidence="1">Belongs to the PPR family. P subfamily.</text>
</comment>
<dbReference type="NCBIfam" id="TIGR00756">
    <property type="entry name" value="PPR"/>
    <property type="match status" value="3"/>
</dbReference>
<feature type="repeat" description="PPR" evidence="3">
    <location>
        <begin position="57"/>
        <end position="91"/>
    </location>
</feature>
<proteinExistence type="inferred from homology"/>
<dbReference type="InterPro" id="IPR011990">
    <property type="entry name" value="TPR-like_helical_dom_sf"/>
</dbReference>
<dbReference type="InterPro" id="IPR002885">
    <property type="entry name" value="PPR_rpt"/>
</dbReference>
<dbReference type="Pfam" id="PF12854">
    <property type="entry name" value="PPR_1"/>
    <property type="match status" value="1"/>
</dbReference>
<dbReference type="InterPro" id="IPR050667">
    <property type="entry name" value="PPR-containing_protein"/>
</dbReference>
<evidence type="ECO:0000313" key="5">
    <source>
        <dbReference type="Proteomes" id="UP001604277"/>
    </source>
</evidence>
<comment type="caution">
    <text evidence="4">The sequence shown here is derived from an EMBL/GenBank/DDBJ whole genome shotgun (WGS) entry which is preliminary data.</text>
</comment>
<dbReference type="SUPFAM" id="SSF81901">
    <property type="entry name" value="HCP-like"/>
    <property type="match status" value="1"/>
</dbReference>
<dbReference type="Proteomes" id="UP001604277">
    <property type="component" value="Unassembled WGS sequence"/>
</dbReference>
<dbReference type="PANTHER" id="PTHR47939:SF4">
    <property type="entry name" value="PENTACOTRIPEPTIDE-REPEAT REGION OF PRORP DOMAIN-CONTAINING PROTEIN"/>
    <property type="match status" value="1"/>
</dbReference>
<dbReference type="AlphaFoldDB" id="A0ABD1V075"/>
<accession>A0ABD1V075</accession>
<dbReference type="Pfam" id="PF01535">
    <property type="entry name" value="PPR"/>
    <property type="match status" value="1"/>
</dbReference>
<evidence type="ECO:0000256" key="2">
    <source>
        <dbReference type="ARBA" id="ARBA00022737"/>
    </source>
</evidence>
<protein>
    <submittedName>
        <fullName evidence="4">Pentatricopeptide repeat-containing protein</fullName>
    </submittedName>
</protein>